<dbReference type="Proteomes" id="UP001202281">
    <property type="component" value="Unassembled WGS sequence"/>
</dbReference>
<protein>
    <submittedName>
        <fullName evidence="1">Glycoside hydrolase family 55 protein</fullName>
    </submittedName>
</protein>
<dbReference type="GO" id="GO:0016787">
    <property type="term" value="F:hydrolase activity"/>
    <property type="evidence" value="ECO:0007669"/>
    <property type="project" value="UniProtKB-KW"/>
</dbReference>
<proteinExistence type="predicted"/>
<evidence type="ECO:0000313" key="2">
    <source>
        <dbReference type="Proteomes" id="UP001202281"/>
    </source>
</evidence>
<dbReference type="RefSeq" id="WP_243922955.1">
    <property type="nucleotide sequence ID" value="NZ_JALHLG010000032.1"/>
</dbReference>
<sequence length="425" mass="43476">MIVPAVSAVAEDRSGEVATRPSSVATASAAIVDISDYGADNKGLKDSAPALARAIEAAGAGGEIVIPAGQYKLSRNPLQNVPRSISIRSSSYATFAGPGAEGLDGFNHTLTNGYNTSAGPWQIWRDLPHPQGRANTTQGWAQELIGPAHGAASQVLGYMGADSNGNTDGGNIQEVLNLVQNVHAADRIGAGIYKPFEIDLNVDVSSADAKVAGGGAGLIGMLLTGGGAGGPYQGSGMQGILLQRTTGAWGKGVVIQNAAEGLVVNAAHIPVDIQTTYYGAPGDPACPRDAHPKGCPVAAGIVFSNSPSFAGTIFAGGQLANGNDTITIRRASDNAPSGTLLRLRNAADTADLASIDAQGEVTARRVKIEGSTVATLPACNEASAGSMAFVTDLAEPIMHWRQEINRGGGRERSFIACDGKVWRAN</sequence>
<gene>
    <name evidence="1" type="ORF">MTR66_16210</name>
</gene>
<comment type="caution">
    <text evidence="1">The sequence shown here is derived from an EMBL/GenBank/DDBJ whole genome shotgun (WGS) entry which is preliminary data.</text>
</comment>
<dbReference type="EMBL" id="JALHLG010000032">
    <property type="protein sequence ID" value="MCJ2188352.1"/>
    <property type="molecule type" value="Genomic_DNA"/>
</dbReference>
<evidence type="ECO:0000313" key="1">
    <source>
        <dbReference type="EMBL" id="MCJ2188352.1"/>
    </source>
</evidence>
<dbReference type="SUPFAM" id="SSF51126">
    <property type="entry name" value="Pectin lyase-like"/>
    <property type="match status" value="1"/>
</dbReference>
<dbReference type="Gene3D" id="2.160.20.10">
    <property type="entry name" value="Single-stranded right-handed beta-helix, Pectin lyase-like"/>
    <property type="match status" value="1"/>
</dbReference>
<dbReference type="InterPro" id="IPR012334">
    <property type="entry name" value="Pectin_lyas_fold"/>
</dbReference>
<reference evidence="1 2" key="1">
    <citation type="submission" date="2022-04" db="EMBL/GenBank/DDBJ databases">
        <title>Identification of a novel bacterium isolated from mangrove sediments.</title>
        <authorList>
            <person name="Pan X."/>
        </authorList>
    </citation>
    <scope>NUCLEOTIDE SEQUENCE [LARGE SCALE GENOMIC DNA]</scope>
    <source>
        <strain evidence="1 2">B2638</strain>
    </source>
</reference>
<keyword evidence="2" id="KW-1185">Reference proteome</keyword>
<organism evidence="1 2">
    <name type="scientific">Novosphingobium beihaiensis</name>
    <dbReference type="NCBI Taxonomy" id="2930389"/>
    <lineage>
        <taxon>Bacteria</taxon>
        <taxon>Pseudomonadati</taxon>
        <taxon>Pseudomonadota</taxon>
        <taxon>Alphaproteobacteria</taxon>
        <taxon>Sphingomonadales</taxon>
        <taxon>Sphingomonadaceae</taxon>
        <taxon>Novosphingobium</taxon>
    </lineage>
</organism>
<name>A0ABT0BTG6_9SPHN</name>
<accession>A0ABT0BTG6</accession>
<dbReference type="InterPro" id="IPR011050">
    <property type="entry name" value="Pectin_lyase_fold/virulence"/>
</dbReference>
<keyword evidence="1" id="KW-0378">Hydrolase</keyword>